<feature type="compositionally biased region" description="Polar residues" evidence="1">
    <location>
        <begin position="157"/>
        <end position="173"/>
    </location>
</feature>
<feature type="region of interest" description="Disordered" evidence="1">
    <location>
        <begin position="149"/>
        <end position="190"/>
    </location>
</feature>
<organism evidence="3 4">
    <name type="scientific">Chenopodium quinoa</name>
    <name type="common">Quinoa</name>
    <dbReference type="NCBI Taxonomy" id="63459"/>
    <lineage>
        <taxon>Eukaryota</taxon>
        <taxon>Viridiplantae</taxon>
        <taxon>Streptophyta</taxon>
        <taxon>Embryophyta</taxon>
        <taxon>Tracheophyta</taxon>
        <taxon>Spermatophyta</taxon>
        <taxon>Magnoliopsida</taxon>
        <taxon>eudicotyledons</taxon>
        <taxon>Gunneridae</taxon>
        <taxon>Pentapetalae</taxon>
        <taxon>Caryophyllales</taxon>
        <taxon>Chenopodiaceae</taxon>
        <taxon>Chenopodioideae</taxon>
        <taxon>Atripliceae</taxon>
        <taxon>Chenopodium</taxon>
    </lineage>
</organism>
<dbReference type="EnsemblPlants" id="AUR62003785-RA">
    <property type="protein sequence ID" value="AUR62003785-RA:cds"/>
    <property type="gene ID" value="AUR62003785"/>
</dbReference>
<dbReference type="InterPro" id="IPR008889">
    <property type="entry name" value="VQ"/>
</dbReference>
<reference evidence="3" key="1">
    <citation type="journal article" date="2017" name="Nature">
        <title>The genome of Chenopodium quinoa.</title>
        <authorList>
            <person name="Jarvis D.E."/>
            <person name="Ho Y.S."/>
            <person name="Lightfoot D.J."/>
            <person name="Schmoeckel S.M."/>
            <person name="Li B."/>
            <person name="Borm T.J.A."/>
            <person name="Ohyanagi H."/>
            <person name="Mineta K."/>
            <person name="Michell C.T."/>
            <person name="Saber N."/>
            <person name="Kharbatia N.M."/>
            <person name="Rupper R.R."/>
            <person name="Sharp A.R."/>
            <person name="Dally N."/>
            <person name="Boughton B.A."/>
            <person name="Woo Y.H."/>
            <person name="Gao G."/>
            <person name="Schijlen E.G.W.M."/>
            <person name="Guo X."/>
            <person name="Momin A.A."/>
            <person name="Negrao S."/>
            <person name="Al-Babili S."/>
            <person name="Gehring C."/>
            <person name="Roessner U."/>
            <person name="Jung C."/>
            <person name="Murphy K."/>
            <person name="Arold S.T."/>
            <person name="Gojobori T."/>
            <person name="van der Linden C.G."/>
            <person name="van Loo E.N."/>
            <person name="Jellen E.N."/>
            <person name="Maughan P.J."/>
            <person name="Tester M."/>
        </authorList>
    </citation>
    <scope>NUCLEOTIDE SEQUENCE [LARGE SCALE GENOMIC DNA]</scope>
    <source>
        <strain evidence="3">cv. PI 614886</strain>
    </source>
</reference>
<feature type="compositionally biased region" description="Polar residues" evidence="1">
    <location>
        <begin position="1"/>
        <end position="19"/>
    </location>
</feature>
<dbReference type="Gramene" id="AUR62003785-RA">
    <property type="protein sequence ID" value="AUR62003785-RA:cds"/>
    <property type="gene ID" value="AUR62003785"/>
</dbReference>
<dbReference type="PANTHER" id="PTHR33179:SF4">
    <property type="entry name" value="VQ MOTIF-CONTAINING PROTEIN"/>
    <property type="match status" value="1"/>
</dbReference>
<evidence type="ECO:0000256" key="1">
    <source>
        <dbReference type="SAM" id="MobiDB-lite"/>
    </source>
</evidence>
<feature type="compositionally biased region" description="Low complexity" evidence="1">
    <location>
        <begin position="176"/>
        <end position="190"/>
    </location>
</feature>
<dbReference type="AlphaFoldDB" id="A0A803KXM6"/>
<dbReference type="Pfam" id="PF05678">
    <property type="entry name" value="VQ"/>
    <property type="match status" value="1"/>
</dbReference>
<sequence length="263" mass="27979">MVWPNKFSSIRPSLSTDDANCTEGPFGYTIPNNNHQQQNPPRPLPLPIPSPPVTSPLSSTAPTITGSGRNPKKRSRASRRAPTTVLTTDTNNFRQMVQEFTGIPSPPFTAFSTRGRFDLFGGLGGLTSSAVPPPSYLLRPFPQKIPSLQQPPYLANHNPSLPSHTSNNTSTTIDGLGLSATPSSTTASTSISTSGIAAAPASANFHMCDPQQFLSTNPQLSFQSLLEQTSSALTDHHHQDSSMSLGCATKGEGMVDSWICSSD</sequence>
<feature type="region of interest" description="Disordered" evidence="1">
    <location>
        <begin position="1"/>
        <end position="83"/>
    </location>
</feature>
<keyword evidence="4" id="KW-1185">Reference proteome</keyword>
<dbReference type="OMA" id="MVWPNKF"/>
<name>A0A803KXM6_CHEQI</name>
<proteinExistence type="predicted"/>
<feature type="compositionally biased region" description="Pro residues" evidence="1">
    <location>
        <begin position="40"/>
        <end position="54"/>
    </location>
</feature>
<feature type="compositionally biased region" description="Basic residues" evidence="1">
    <location>
        <begin position="70"/>
        <end position="79"/>
    </location>
</feature>
<feature type="domain" description="VQ" evidence="2">
    <location>
        <begin position="80"/>
        <end position="107"/>
    </location>
</feature>
<accession>A0A803KXM6</accession>
<dbReference type="Proteomes" id="UP000596660">
    <property type="component" value="Unplaced"/>
</dbReference>
<dbReference type="InterPro" id="IPR039609">
    <property type="entry name" value="VQ_15/22"/>
</dbReference>
<evidence type="ECO:0000313" key="3">
    <source>
        <dbReference type="EnsemblPlants" id="AUR62003785-RA:cds"/>
    </source>
</evidence>
<reference evidence="3" key="2">
    <citation type="submission" date="2021-03" db="UniProtKB">
        <authorList>
            <consortium name="EnsemblPlants"/>
        </authorList>
    </citation>
    <scope>IDENTIFICATION</scope>
</reference>
<evidence type="ECO:0000313" key="4">
    <source>
        <dbReference type="Proteomes" id="UP000596660"/>
    </source>
</evidence>
<dbReference type="PANTHER" id="PTHR33179">
    <property type="entry name" value="VQ MOTIF-CONTAINING PROTEIN"/>
    <property type="match status" value="1"/>
</dbReference>
<evidence type="ECO:0000259" key="2">
    <source>
        <dbReference type="Pfam" id="PF05678"/>
    </source>
</evidence>
<protein>
    <recommendedName>
        <fullName evidence="2">VQ domain-containing protein</fullName>
    </recommendedName>
</protein>